<keyword evidence="8" id="KW-1185">Reference proteome</keyword>
<name>A0ABY4EP68_9BACI</name>
<dbReference type="InterPro" id="IPR012340">
    <property type="entry name" value="NA-bd_OB-fold"/>
</dbReference>
<reference evidence="7 8" key="1">
    <citation type="submission" date="2022-04" db="EMBL/GenBank/DDBJ databases">
        <title>Halobacillus sp. isolated from saltern.</title>
        <authorList>
            <person name="Won M."/>
            <person name="Lee C.-M."/>
            <person name="Woen H.-Y."/>
            <person name="Kwon S.-W."/>
        </authorList>
    </citation>
    <scope>NUCLEOTIDE SEQUENCE [LARGE SCALE GENOMIC DNA]</scope>
    <source>
        <strain evidence="7 8">SSBR10-3</strain>
    </source>
</reference>
<evidence type="ECO:0000256" key="3">
    <source>
        <dbReference type="ARBA" id="ARBA00022801"/>
    </source>
</evidence>
<dbReference type="SMART" id="SM00316">
    <property type="entry name" value="S1"/>
    <property type="match status" value="1"/>
</dbReference>
<dbReference type="RefSeq" id="WP_244713344.1">
    <property type="nucleotide sequence ID" value="NZ_CP095073.1"/>
</dbReference>
<proteinExistence type="predicted"/>
<dbReference type="InterPro" id="IPR004659">
    <property type="entry name" value="RNase_E/G"/>
</dbReference>
<evidence type="ECO:0000256" key="4">
    <source>
        <dbReference type="ARBA" id="ARBA00022842"/>
    </source>
</evidence>
<evidence type="ECO:0000256" key="1">
    <source>
        <dbReference type="ARBA" id="ARBA00001946"/>
    </source>
</evidence>
<organism evidence="7 8">
    <name type="scientific">Halobacillus salinarum</name>
    <dbReference type="NCBI Taxonomy" id="2932257"/>
    <lineage>
        <taxon>Bacteria</taxon>
        <taxon>Bacillati</taxon>
        <taxon>Bacillota</taxon>
        <taxon>Bacilli</taxon>
        <taxon>Bacillales</taxon>
        <taxon>Bacillaceae</taxon>
        <taxon>Halobacillus</taxon>
    </lineage>
</organism>
<dbReference type="PANTHER" id="PTHR30001">
    <property type="entry name" value="RIBONUCLEASE"/>
    <property type="match status" value="1"/>
</dbReference>
<dbReference type="PROSITE" id="PS50126">
    <property type="entry name" value="S1"/>
    <property type="match status" value="1"/>
</dbReference>
<gene>
    <name evidence="7" type="ORF">MUN89_10275</name>
</gene>
<keyword evidence="3" id="KW-0378">Hydrolase</keyword>
<protein>
    <submittedName>
        <fullName evidence="7">Ribonuclease E/G</fullName>
    </submittedName>
</protein>
<evidence type="ECO:0000313" key="8">
    <source>
        <dbReference type="Proteomes" id="UP000831787"/>
    </source>
</evidence>
<dbReference type="Proteomes" id="UP000831787">
    <property type="component" value="Chromosome"/>
</dbReference>
<evidence type="ECO:0000259" key="6">
    <source>
        <dbReference type="PROSITE" id="PS50126"/>
    </source>
</evidence>
<dbReference type="SUPFAM" id="SSF50249">
    <property type="entry name" value="Nucleic acid-binding proteins"/>
    <property type="match status" value="1"/>
</dbReference>
<keyword evidence="2" id="KW-0479">Metal-binding</keyword>
<sequence length="472" mass="53261">MKTLVLHTKPAEKSGVVLENRQITEYMFERPRDTFLSGSIFLGQVQKIMKELGAAFIDFGSAKNGFLKESQIPWSTGKIEQAITEGQMLAVQVIKETSGEKGAQLTADITVPGLYLVYQPFGRTISISKNIQEPRRSDLKLAVEASRTGDEGVIIRTAAEKAVHEELLSELSMLKETWQTIDKKNNPILQDPMLPDQFIRKYPFTDIHEIIIDDIDVVQYVKRRYPALAERIRWDKKAEEQLPLSINELQARILQNEVPVAGGAQLIIEETEAMVVIDVNSSSHVKRAMANSQAFEVNAAAAEEAARQIKLRNLSGIIMIDFISMKSKKLEQKLIHYMKKHLAEDAVPATIYGMTKLGIMEISRKRQWMCPPKLLRANRKPKLNFPSVIFQMERELLAKSGNGSEAVLVAVHPDLLNEKKQLISEPFSSKISQDLFVREDASVSTYQIELEGSQELVNSAIKHRSYNVDNLF</sequence>
<dbReference type="InterPro" id="IPR003029">
    <property type="entry name" value="S1_domain"/>
</dbReference>
<keyword evidence="4" id="KW-0460">Magnesium</keyword>
<feature type="domain" description="S1 motif" evidence="6">
    <location>
        <begin position="38"/>
        <end position="108"/>
    </location>
</feature>
<dbReference type="CDD" id="cd04453">
    <property type="entry name" value="S1_RNase_E"/>
    <property type="match status" value="1"/>
</dbReference>
<evidence type="ECO:0000256" key="2">
    <source>
        <dbReference type="ARBA" id="ARBA00022723"/>
    </source>
</evidence>
<dbReference type="Pfam" id="PF00575">
    <property type="entry name" value="S1"/>
    <property type="match status" value="1"/>
</dbReference>
<dbReference type="PANTHER" id="PTHR30001:SF0">
    <property type="entry name" value="RIBONUCLEASE G"/>
    <property type="match status" value="1"/>
</dbReference>
<comment type="cofactor">
    <cofactor evidence="1">
        <name>Mg(2+)</name>
        <dbReference type="ChEBI" id="CHEBI:18420"/>
    </cofactor>
</comment>
<evidence type="ECO:0000256" key="5">
    <source>
        <dbReference type="ARBA" id="ARBA00022884"/>
    </source>
</evidence>
<dbReference type="InterPro" id="IPR019307">
    <property type="entry name" value="RNA-bd_AU-1/RNase_E/G"/>
</dbReference>
<accession>A0ABY4EP68</accession>
<dbReference type="Gene3D" id="2.40.50.140">
    <property type="entry name" value="Nucleic acid-binding proteins"/>
    <property type="match status" value="1"/>
</dbReference>
<dbReference type="EMBL" id="CP095073">
    <property type="protein sequence ID" value="UOQ46255.1"/>
    <property type="molecule type" value="Genomic_DNA"/>
</dbReference>
<keyword evidence="5" id="KW-0694">RNA-binding</keyword>
<dbReference type="Pfam" id="PF10150">
    <property type="entry name" value="RNase_E_G"/>
    <property type="match status" value="1"/>
</dbReference>
<evidence type="ECO:0000313" key="7">
    <source>
        <dbReference type="EMBL" id="UOQ46255.1"/>
    </source>
</evidence>